<dbReference type="SUPFAM" id="SSF53649">
    <property type="entry name" value="Alkaline phosphatase-like"/>
    <property type="match status" value="1"/>
</dbReference>
<evidence type="ECO:0000256" key="1">
    <source>
        <dbReference type="ARBA" id="ARBA00022723"/>
    </source>
</evidence>
<accession>A0A517Z8C8</accession>
<dbReference type="EMBL" id="CP036275">
    <property type="protein sequence ID" value="QDU38691.1"/>
    <property type="molecule type" value="Genomic_DNA"/>
</dbReference>
<dbReference type="OrthoDB" id="9762324at2"/>
<feature type="region of interest" description="Disordered" evidence="3">
    <location>
        <begin position="481"/>
        <end position="511"/>
    </location>
</feature>
<dbReference type="GO" id="GO:0046872">
    <property type="term" value="F:metal ion binding"/>
    <property type="evidence" value="ECO:0007669"/>
    <property type="project" value="UniProtKB-KW"/>
</dbReference>
<keyword evidence="6" id="KW-1185">Reference proteome</keyword>
<feature type="compositionally biased region" description="Pro residues" evidence="3">
    <location>
        <begin position="494"/>
        <end position="503"/>
    </location>
</feature>
<dbReference type="AlphaFoldDB" id="A0A517Z8C8"/>
<dbReference type="InterPro" id="IPR000917">
    <property type="entry name" value="Sulfatase_N"/>
</dbReference>
<dbReference type="InterPro" id="IPR017850">
    <property type="entry name" value="Alkaline_phosphatase_core_sf"/>
</dbReference>
<sequence>MPRHPNVLLITTDHWPAALLGCAGHPAIQTPTLDELARCGTRFTNAYSECPVCIPARRSLMTGLNPRSHGDRTFQTTLPMPDAPTLAGCFREAGYQAYAVGKVHVYPQRARIGFDDILLAEEGRPHWGVWDDYDVYLGEQGFAGRQFDHAMSNNQYSARPWHLPEETHVTNWTAREASKMIRRRDPTRPGFWCVSFTHPHPPLVPPAVYWDMYADIEPEWPRYGDWVPQGWRVHPDGAAHFAADDHSPPYRVQQQHEGWHVRTPAAIRTALRGFYALCTQIDHQLRLVLGTLREEGLLDETIILFTADHGDMLGHHGLWAKRLYYEYSANVPMLLLGTQGDDRVAVNTVDDRLVGLQDVMPTLLDLAGLPVPEGCDGRSMATGSRREFLYGECNEGELAARMMHDGRHKLLYYPAGNRFQLFDLHRDPYECHNVVNDSHYTEVRRQLTERLIAELYGSDRDWLDGDGQLVGLPDAVAEESGNRGLALQRGVHWPPAPVRPPQPGETNPGTN</sequence>
<dbReference type="Pfam" id="PF00884">
    <property type="entry name" value="Sulfatase"/>
    <property type="match status" value="1"/>
</dbReference>
<keyword evidence="1" id="KW-0479">Metal-binding</keyword>
<dbReference type="EC" id="3.1.6.1" evidence="5"/>
<dbReference type="RefSeq" id="WP_145369948.1">
    <property type="nucleotide sequence ID" value="NZ_CP036275.1"/>
</dbReference>
<evidence type="ECO:0000256" key="2">
    <source>
        <dbReference type="ARBA" id="ARBA00022801"/>
    </source>
</evidence>
<organism evidence="5 6">
    <name type="scientific">Maioricimonas rarisocia</name>
    <dbReference type="NCBI Taxonomy" id="2528026"/>
    <lineage>
        <taxon>Bacteria</taxon>
        <taxon>Pseudomonadati</taxon>
        <taxon>Planctomycetota</taxon>
        <taxon>Planctomycetia</taxon>
        <taxon>Planctomycetales</taxon>
        <taxon>Planctomycetaceae</taxon>
        <taxon>Maioricimonas</taxon>
    </lineage>
</organism>
<name>A0A517Z8C8_9PLAN</name>
<evidence type="ECO:0000259" key="4">
    <source>
        <dbReference type="Pfam" id="PF00884"/>
    </source>
</evidence>
<proteinExistence type="predicted"/>
<dbReference type="KEGG" id="mri:Mal4_30210"/>
<protein>
    <submittedName>
        <fullName evidence="5">Arylsulfatase</fullName>
        <ecNumber evidence="5">3.1.6.1</ecNumber>
    </submittedName>
</protein>
<dbReference type="GO" id="GO:0005737">
    <property type="term" value="C:cytoplasm"/>
    <property type="evidence" value="ECO:0007669"/>
    <property type="project" value="TreeGrafter"/>
</dbReference>
<evidence type="ECO:0000256" key="3">
    <source>
        <dbReference type="SAM" id="MobiDB-lite"/>
    </source>
</evidence>
<dbReference type="PANTHER" id="PTHR45953">
    <property type="entry name" value="IDURONATE 2-SULFATASE"/>
    <property type="match status" value="1"/>
</dbReference>
<feature type="domain" description="Sulfatase N-terminal" evidence="4">
    <location>
        <begin position="5"/>
        <end position="368"/>
    </location>
</feature>
<dbReference type="PANTHER" id="PTHR45953:SF1">
    <property type="entry name" value="IDURONATE 2-SULFATASE"/>
    <property type="match status" value="1"/>
</dbReference>
<evidence type="ECO:0000313" key="6">
    <source>
        <dbReference type="Proteomes" id="UP000320496"/>
    </source>
</evidence>
<gene>
    <name evidence="5" type="ORF">Mal4_30210</name>
</gene>
<keyword evidence="2 5" id="KW-0378">Hydrolase</keyword>
<evidence type="ECO:0000313" key="5">
    <source>
        <dbReference type="EMBL" id="QDU38691.1"/>
    </source>
</evidence>
<dbReference type="Gene3D" id="3.40.720.10">
    <property type="entry name" value="Alkaline Phosphatase, subunit A"/>
    <property type="match status" value="1"/>
</dbReference>
<dbReference type="GO" id="GO:0004065">
    <property type="term" value="F:arylsulfatase activity"/>
    <property type="evidence" value="ECO:0007669"/>
    <property type="project" value="UniProtKB-EC"/>
</dbReference>
<dbReference type="Proteomes" id="UP000320496">
    <property type="component" value="Chromosome"/>
</dbReference>
<reference evidence="5 6" key="1">
    <citation type="submission" date="2019-02" db="EMBL/GenBank/DDBJ databases">
        <title>Deep-cultivation of Planctomycetes and their phenomic and genomic characterization uncovers novel biology.</title>
        <authorList>
            <person name="Wiegand S."/>
            <person name="Jogler M."/>
            <person name="Boedeker C."/>
            <person name="Pinto D."/>
            <person name="Vollmers J."/>
            <person name="Rivas-Marin E."/>
            <person name="Kohn T."/>
            <person name="Peeters S.H."/>
            <person name="Heuer A."/>
            <person name="Rast P."/>
            <person name="Oberbeckmann S."/>
            <person name="Bunk B."/>
            <person name="Jeske O."/>
            <person name="Meyerdierks A."/>
            <person name="Storesund J.E."/>
            <person name="Kallscheuer N."/>
            <person name="Luecker S."/>
            <person name="Lage O.M."/>
            <person name="Pohl T."/>
            <person name="Merkel B.J."/>
            <person name="Hornburger P."/>
            <person name="Mueller R.-W."/>
            <person name="Bruemmer F."/>
            <person name="Labrenz M."/>
            <person name="Spormann A.M."/>
            <person name="Op den Camp H."/>
            <person name="Overmann J."/>
            <person name="Amann R."/>
            <person name="Jetten M.S.M."/>
            <person name="Mascher T."/>
            <person name="Medema M.H."/>
            <person name="Devos D.P."/>
            <person name="Kaster A.-K."/>
            <person name="Ovreas L."/>
            <person name="Rohde M."/>
            <person name="Galperin M.Y."/>
            <person name="Jogler C."/>
        </authorList>
    </citation>
    <scope>NUCLEOTIDE SEQUENCE [LARGE SCALE GENOMIC DNA]</scope>
    <source>
        <strain evidence="5 6">Mal4</strain>
    </source>
</reference>